<evidence type="ECO:0000313" key="4">
    <source>
        <dbReference type="EMBL" id="SHH06730.1"/>
    </source>
</evidence>
<comment type="subunit">
    <text evidence="3">Component of a cohesin-like complex composed of ScpA, ScpB and the Smc homodimer, in which ScpA and ScpB bind to the head domain of Smc. The presence of the three proteins is required for the association of the complex with DNA.</text>
</comment>
<dbReference type="AlphaFoldDB" id="A0A1M5PYF8"/>
<dbReference type="HAMAP" id="MF_01805">
    <property type="entry name" value="ScpA"/>
    <property type="match status" value="1"/>
</dbReference>
<keyword evidence="3" id="KW-0132">Cell division</keyword>
<dbReference type="Gene3D" id="1.10.10.580">
    <property type="entry name" value="Structural maintenance of chromosome 1. Chain E"/>
    <property type="match status" value="1"/>
</dbReference>
<evidence type="ECO:0000313" key="5">
    <source>
        <dbReference type="Proteomes" id="UP000242520"/>
    </source>
</evidence>
<name>A0A1M5PYF8_9FIRM</name>
<accession>A0A1M5PYF8</accession>
<evidence type="ECO:0000256" key="3">
    <source>
        <dbReference type="HAMAP-Rule" id="MF_01805"/>
    </source>
</evidence>
<dbReference type="InterPro" id="IPR023093">
    <property type="entry name" value="ScpA-like_C"/>
</dbReference>
<keyword evidence="1 3" id="KW-0159">Chromosome partition</keyword>
<proteinExistence type="inferred from homology"/>
<comment type="similarity">
    <text evidence="3">Belongs to the ScpA family.</text>
</comment>
<dbReference type="PANTHER" id="PTHR33969:SF2">
    <property type="entry name" value="SEGREGATION AND CONDENSATION PROTEIN A"/>
    <property type="match status" value="1"/>
</dbReference>
<evidence type="ECO:0000256" key="2">
    <source>
        <dbReference type="ARBA" id="ARBA00044777"/>
    </source>
</evidence>
<keyword evidence="3" id="KW-0131">Cell cycle</keyword>
<dbReference type="STRING" id="1123350.SAMN02744040_00677"/>
<dbReference type="Gene3D" id="6.10.250.2410">
    <property type="match status" value="1"/>
</dbReference>
<keyword evidence="5" id="KW-1185">Reference proteome</keyword>
<dbReference type="Proteomes" id="UP000242520">
    <property type="component" value="Unassembled WGS sequence"/>
</dbReference>
<comment type="function">
    <text evidence="3">Participates in chromosomal partition during cell division. May act via the formation of a condensin-like complex containing Smc and ScpB that pull DNA away from mid-cell into both cell halves.</text>
</comment>
<gene>
    <name evidence="3" type="primary">scpA</name>
    <name evidence="4" type="ORF">SAMN02744040_00677</name>
</gene>
<dbReference type="PANTHER" id="PTHR33969">
    <property type="entry name" value="SEGREGATION AND CONDENSATION PROTEIN A"/>
    <property type="match status" value="1"/>
</dbReference>
<dbReference type="InterPro" id="IPR003768">
    <property type="entry name" value="ScpA"/>
</dbReference>
<protein>
    <recommendedName>
        <fullName evidence="2 3">Segregation and condensation protein A</fullName>
    </recommendedName>
</protein>
<reference evidence="5" key="1">
    <citation type="submission" date="2016-11" db="EMBL/GenBank/DDBJ databases">
        <authorList>
            <person name="Varghese N."/>
            <person name="Submissions S."/>
        </authorList>
    </citation>
    <scope>NUCLEOTIDE SEQUENCE [LARGE SCALE GENOMIC DNA]</scope>
    <source>
        <strain evidence="5">DSM 15285</strain>
    </source>
</reference>
<keyword evidence="3" id="KW-0963">Cytoplasm</keyword>
<dbReference type="GO" id="GO:0051301">
    <property type="term" value="P:cell division"/>
    <property type="evidence" value="ECO:0007669"/>
    <property type="project" value="UniProtKB-KW"/>
</dbReference>
<dbReference type="RefSeq" id="WP_072723649.1">
    <property type="nucleotide sequence ID" value="NZ_FQXH01000007.1"/>
</dbReference>
<evidence type="ECO:0000256" key="1">
    <source>
        <dbReference type="ARBA" id="ARBA00022829"/>
    </source>
</evidence>
<dbReference type="EMBL" id="FQXH01000007">
    <property type="protein sequence ID" value="SHH06730.1"/>
    <property type="molecule type" value="Genomic_DNA"/>
</dbReference>
<organism evidence="4 5">
    <name type="scientific">Tepidibacter thalassicus DSM 15285</name>
    <dbReference type="NCBI Taxonomy" id="1123350"/>
    <lineage>
        <taxon>Bacteria</taxon>
        <taxon>Bacillati</taxon>
        <taxon>Bacillota</taxon>
        <taxon>Clostridia</taxon>
        <taxon>Peptostreptococcales</taxon>
        <taxon>Peptostreptococcaceae</taxon>
        <taxon>Tepidibacter</taxon>
    </lineage>
</organism>
<dbReference type="Pfam" id="PF02616">
    <property type="entry name" value="SMC_ScpA"/>
    <property type="match status" value="1"/>
</dbReference>
<dbReference type="GO" id="GO:0006260">
    <property type="term" value="P:DNA replication"/>
    <property type="evidence" value="ECO:0007669"/>
    <property type="project" value="UniProtKB-UniRule"/>
</dbReference>
<dbReference type="OrthoDB" id="9811016at2"/>
<comment type="subcellular location">
    <subcellularLocation>
        <location evidence="3">Cytoplasm</location>
    </subcellularLocation>
    <text evidence="3">Associated with two foci at the outer edges of the nucleoid region in young cells, and at four foci within both cell halves in older cells.</text>
</comment>
<sequence length="234" mass="28131">MGYNITLKVYEGPLDLLYDLIIKNKIDIYDISIFEITDQYLKYLKNMEIMDMEITSDFIIMACKLLEIKSKYLLYKKNNEEDDNDPRKELMEKLVEYKKFKNASEFLKNRMYCGEGIFYRKKEEIYFEENLDLSNLNINMLIKFLPNIIIEKKTKNDKLNKIYKKEIIPLEEQINYVRYKINKEGTLLFKELVKSGNKEEIIVTFLSILELIKNKEIIIKQEDFFSDIIVKKVE</sequence>
<dbReference type="GO" id="GO:0005737">
    <property type="term" value="C:cytoplasm"/>
    <property type="evidence" value="ECO:0007669"/>
    <property type="project" value="UniProtKB-SubCell"/>
</dbReference>
<dbReference type="GO" id="GO:0007059">
    <property type="term" value="P:chromosome segregation"/>
    <property type="evidence" value="ECO:0007669"/>
    <property type="project" value="UniProtKB-UniRule"/>
</dbReference>